<comment type="caution">
    <text evidence="1">The sequence shown here is derived from an EMBL/GenBank/DDBJ whole genome shotgun (WGS) entry which is preliminary data.</text>
</comment>
<gene>
    <name evidence="1" type="ORF">KTAU_24950</name>
</gene>
<name>A0A5J4K5C3_9CHLR</name>
<organism evidence="1 2">
    <name type="scientific">Thermogemmatispora aurantia</name>
    <dbReference type="NCBI Taxonomy" id="2045279"/>
    <lineage>
        <taxon>Bacteria</taxon>
        <taxon>Bacillati</taxon>
        <taxon>Chloroflexota</taxon>
        <taxon>Ktedonobacteria</taxon>
        <taxon>Thermogemmatisporales</taxon>
        <taxon>Thermogemmatisporaceae</taxon>
        <taxon>Thermogemmatispora</taxon>
    </lineage>
</organism>
<reference evidence="1 2" key="1">
    <citation type="journal article" date="2019" name="Int. J. Syst. Evol. Microbiol.">
        <title>Thermogemmatispora aurantia sp. nov. and Thermogemmatispora argillosa sp. nov., within the class Ktedonobacteria, and emended description of the genus Thermogemmatispora.</title>
        <authorList>
            <person name="Zheng Y."/>
            <person name="Wang C.M."/>
            <person name="Sakai Y."/>
            <person name="Abe K."/>
            <person name="Yokota A."/>
            <person name="Yabe S."/>
        </authorList>
    </citation>
    <scope>NUCLEOTIDE SEQUENCE [LARGE SCALE GENOMIC DNA]</scope>
    <source>
        <strain evidence="1 2">A1-2</strain>
    </source>
</reference>
<evidence type="ECO:0000313" key="1">
    <source>
        <dbReference type="EMBL" id="GER83858.1"/>
    </source>
</evidence>
<keyword evidence="2" id="KW-1185">Reference proteome</keyword>
<dbReference type="Proteomes" id="UP000334820">
    <property type="component" value="Unassembled WGS sequence"/>
</dbReference>
<evidence type="ECO:0000313" key="2">
    <source>
        <dbReference type="Proteomes" id="UP000334820"/>
    </source>
</evidence>
<dbReference type="EMBL" id="BKZV01000003">
    <property type="protein sequence ID" value="GER83858.1"/>
    <property type="molecule type" value="Genomic_DNA"/>
</dbReference>
<protein>
    <submittedName>
        <fullName evidence="1">Uncharacterized protein</fullName>
    </submittedName>
</protein>
<dbReference type="AlphaFoldDB" id="A0A5J4K5C3"/>
<proteinExistence type="predicted"/>
<sequence>MTGDEKEWYASSEAMGAASNVSDFAEPALVISQIAMAITPVIHLTVLGRCSFTSNHRAASLLSEMSSGMVDQPYSTAQAHDRIFLFIYSLPSLPSSMAEPAWKRST</sequence>
<accession>A0A5J4K5C3</accession>